<protein>
    <submittedName>
        <fullName evidence="1">16841_t:CDS:1</fullName>
    </submittedName>
</protein>
<accession>A0ACA9M2Z5</accession>
<dbReference type="EMBL" id="CAJVPT010009691">
    <property type="protein sequence ID" value="CAG8563936.1"/>
    <property type="molecule type" value="Genomic_DNA"/>
</dbReference>
<sequence>MEHIEEKPAIDITLPRIDSKAALSSDDSAREDEVKRAIELGDWDALRAISLLPGGFGRARVEAWKFLLNARPTKAVRTRKESSTLPVETEKVTSEKQATTKKSLADLEPHKDERQQNSTLIFTPENEIPKKSKDDLKAELHHVIVNVLRKRPKLAYFQGYHDIISVLLLTFDQHRQETGQQSEEEMTEDVSLAAEKLSLHRLRDSMGPGLEPLVVDPEYAGQLSGASPLPYFTLSNLLTYFSHDMPTLPLIQHVFDYLLSRPPIAIVYLATVLLLVRKDEVRQLYEAGDEGMLHALLCNLPEISDDSSTEDEPSGITPKKEEPEISLASMSQDSSHTDERTDTDVRSLSPNDLSTSQSWTAVGASTASISSESWTPAESTKAESIPSPGLSPTLPAISPVNTNKPNLDSLVDFPPLEPSSPLESSFVEEKPPLSHSVTDSIADIQVPTSERKQRLQLTQLLAEADRIFQEHPPSSIQVSQIMGPQSVIFTWSQLNRKSNTEVKSGSSLWMGTVHDVISDDMAEKMVLRPELVVRPWKDPDEEAMEREVEESKLQRQRRNQKKIQQKGHSMDLFGTGRGSVIVIGGVVVVAALGVVIAVYGRDGEWKRWIGRSPLLTKLTSAR</sequence>
<evidence type="ECO:0000313" key="2">
    <source>
        <dbReference type="Proteomes" id="UP000789525"/>
    </source>
</evidence>
<comment type="caution">
    <text evidence="1">The sequence shown here is derived from an EMBL/GenBank/DDBJ whole genome shotgun (WGS) entry which is preliminary data.</text>
</comment>
<keyword evidence="2" id="KW-1185">Reference proteome</keyword>
<reference evidence="1" key="1">
    <citation type="submission" date="2021-06" db="EMBL/GenBank/DDBJ databases">
        <authorList>
            <person name="Kallberg Y."/>
            <person name="Tangrot J."/>
            <person name="Rosling A."/>
        </authorList>
    </citation>
    <scope>NUCLEOTIDE SEQUENCE</scope>
    <source>
        <strain evidence="1">CL356</strain>
    </source>
</reference>
<dbReference type="Proteomes" id="UP000789525">
    <property type="component" value="Unassembled WGS sequence"/>
</dbReference>
<evidence type="ECO:0000313" key="1">
    <source>
        <dbReference type="EMBL" id="CAG8563936.1"/>
    </source>
</evidence>
<proteinExistence type="predicted"/>
<name>A0ACA9M2Z5_9GLOM</name>
<organism evidence="1 2">
    <name type="scientific">Acaulospora colombiana</name>
    <dbReference type="NCBI Taxonomy" id="27376"/>
    <lineage>
        <taxon>Eukaryota</taxon>
        <taxon>Fungi</taxon>
        <taxon>Fungi incertae sedis</taxon>
        <taxon>Mucoromycota</taxon>
        <taxon>Glomeromycotina</taxon>
        <taxon>Glomeromycetes</taxon>
        <taxon>Diversisporales</taxon>
        <taxon>Acaulosporaceae</taxon>
        <taxon>Acaulospora</taxon>
    </lineage>
</organism>
<gene>
    <name evidence="1" type="ORF">ACOLOM_LOCUS5340</name>
</gene>